<evidence type="ECO:0000259" key="8">
    <source>
        <dbReference type="PROSITE" id="PS50090"/>
    </source>
</evidence>
<dbReference type="Proteomes" id="UP000237105">
    <property type="component" value="Unassembled WGS sequence"/>
</dbReference>
<dbReference type="SUPFAM" id="SSF46689">
    <property type="entry name" value="Homeodomain-like"/>
    <property type="match status" value="1"/>
</dbReference>
<feature type="domain" description="Myb-like" evidence="8">
    <location>
        <begin position="62"/>
        <end position="112"/>
    </location>
</feature>
<evidence type="ECO:0000256" key="3">
    <source>
        <dbReference type="ARBA" id="ARBA00023015"/>
    </source>
</evidence>
<dbReference type="PROSITE" id="PS51294">
    <property type="entry name" value="HTH_MYB"/>
    <property type="match status" value="2"/>
</dbReference>
<dbReference type="AlphaFoldDB" id="A0A2P5AGF6"/>
<dbReference type="InterPro" id="IPR015495">
    <property type="entry name" value="Myb_TF_plants"/>
</dbReference>
<feature type="domain" description="HTH myb-type" evidence="9">
    <location>
        <begin position="62"/>
        <end position="116"/>
    </location>
</feature>
<dbReference type="EMBL" id="JXTB01000605">
    <property type="protein sequence ID" value="PON35604.1"/>
    <property type="molecule type" value="Genomic_DNA"/>
</dbReference>
<evidence type="ECO:0000259" key="9">
    <source>
        <dbReference type="PROSITE" id="PS51294"/>
    </source>
</evidence>
<comment type="subcellular location">
    <subcellularLocation>
        <location evidence="1">Nucleus</location>
    </subcellularLocation>
</comment>
<proteinExistence type="predicted"/>
<evidence type="ECO:0000256" key="7">
    <source>
        <dbReference type="SAM" id="MobiDB-lite"/>
    </source>
</evidence>
<keyword evidence="5" id="KW-0804">Transcription</keyword>
<gene>
    <name evidence="10" type="primary">PanMYB34</name>
    <name evidence="10" type="ORF">PanWU01x14_335050</name>
</gene>
<keyword evidence="6" id="KW-0539">Nucleus</keyword>
<dbReference type="Pfam" id="PF00249">
    <property type="entry name" value="Myb_DNA-binding"/>
    <property type="match status" value="2"/>
</dbReference>
<evidence type="ECO:0000256" key="4">
    <source>
        <dbReference type="ARBA" id="ARBA00023125"/>
    </source>
</evidence>
<dbReference type="PANTHER" id="PTHR47994">
    <property type="entry name" value="F14D16.11-RELATED"/>
    <property type="match status" value="1"/>
</dbReference>
<evidence type="ECO:0000313" key="10">
    <source>
        <dbReference type="EMBL" id="PON35604.1"/>
    </source>
</evidence>
<dbReference type="CDD" id="cd00167">
    <property type="entry name" value="SANT"/>
    <property type="match status" value="2"/>
</dbReference>
<dbReference type="InterPro" id="IPR009057">
    <property type="entry name" value="Homeodomain-like_sf"/>
</dbReference>
<feature type="domain" description="HTH myb-type" evidence="9">
    <location>
        <begin position="9"/>
        <end position="61"/>
    </location>
</feature>
<protein>
    <submittedName>
        <fullName evidence="10">MYB transcription factor</fullName>
    </submittedName>
</protein>
<accession>A0A2P5AGF6</accession>
<comment type="caution">
    <text evidence="10">The sequence shown here is derived from an EMBL/GenBank/DDBJ whole genome shotgun (WGS) entry which is preliminary data.</text>
</comment>
<dbReference type="InterPro" id="IPR017930">
    <property type="entry name" value="Myb_dom"/>
</dbReference>
<evidence type="ECO:0000256" key="5">
    <source>
        <dbReference type="ARBA" id="ARBA00023163"/>
    </source>
</evidence>
<keyword evidence="2" id="KW-0677">Repeat</keyword>
<dbReference type="Gene3D" id="1.10.10.60">
    <property type="entry name" value="Homeodomain-like"/>
    <property type="match status" value="2"/>
</dbReference>
<dbReference type="FunFam" id="1.10.10.60:FF:000157">
    <property type="entry name" value="Myb transcription factor"/>
    <property type="match status" value="1"/>
</dbReference>
<dbReference type="PANTHER" id="PTHR47994:SF5">
    <property type="entry name" value="F14D16.11-RELATED"/>
    <property type="match status" value="1"/>
</dbReference>
<sequence>MGRSPCCEKEHTNKGAWTKEEDQRLINYIKLHGEGCWRSLPKAAGLLRCGKSCRLRWINYLRPDLKRGNFTEEEDELIINLHSLLGNKWSLIASRLPGRTDNEIKNYWNTHIKRKLYSRGIDPQTHRPLLLIPTTNTTTSTPPPKTSTTTSTPPPKTSTTSTSPPPTTTITSTTAVAATSSSSSDNQNIKLTMLMGKGNNNNNNMNIMMINKSNANAKLNNHPHDDRVLIESNNSTSSATSDHSNMSSSTLTSSSEQLVFSQTVQGGLNLDLSIGLLPFGPTTSTTSIKLQPQPQIQQQKQQIIHKQHDHYYFTYDHDDNNRKLFYGRIKNSTNIAQSCTENPSVLPAAAAALSTSTSIANSSVCLCCRLGLQKNQPCRCNSMPTSTLVTPAAAALPTHNYIYTYYTTTT</sequence>
<evidence type="ECO:0000256" key="1">
    <source>
        <dbReference type="ARBA" id="ARBA00004123"/>
    </source>
</evidence>
<dbReference type="OrthoDB" id="2143914at2759"/>
<dbReference type="FunFam" id="1.10.10.60:FF:000001">
    <property type="entry name" value="MYB-related transcription factor"/>
    <property type="match status" value="1"/>
</dbReference>
<reference evidence="11" key="1">
    <citation type="submission" date="2016-06" db="EMBL/GenBank/DDBJ databases">
        <title>Parallel loss of symbiosis genes in relatives of nitrogen-fixing non-legume Parasponia.</title>
        <authorList>
            <person name="Van Velzen R."/>
            <person name="Holmer R."/>
            <person name="Bu F."/>
            <person name="Rutten L."/>
            <person name="Van Zeijl A."/>
            <person name="Liu W."/>
            <person name="Santuari L."/>
            <person name="Cao Q."/>
            <person name="Sharma T."/>
            <person name="Shen D."/>
            <person name="Roswanjaya Y."/>
            <person name="Wardhani T."/>
            <person name="Kalhor M.S."/>
            <person name="Jansen J."/>
            <person name="Van den Hoogen J."/>
            <person name="Gungor B."/>
            <person name="Hartog M."/>
            <person name="Hontelez J."/>
            <person name="Verver J."/>
            <person name="Yang W.-C."/>
            <person name="Schijlen E."/>
            <person name="Repin R."/>
            <person name="Schilthuizen M."/>
            <person name="Schranz E."/>
            <person name="Heidstra R."/>
            <person name="Miyata K."/>
            <person name="Fedorova E."/>
            <person name="Kohlen W."/>
            <person name="Bisseling T."/>
            <person name="Smit S."/>
            <person name="Geurts R."/>
        </authorList>
    </citation>
    <scope>NUCLEOTIDE SEQUENCE [LARGE SCALE GENOMIC DNA]</scope>
    <source>
        <strain evidence="11">cv. WU1-14</strain>
    </source>
</reference>
<dbReference type="SMART" id="SM00717">
    <property type="entry name" value="SANT"/>
    <property type="match status" value="2"/>
</dbReference>
<evidence type="ECO:0000256" key="6">
    <source>
        <dbReference type="ARBA" id="ARBA00023242"/>
    </source>
</evidence>
<organism evidence="10 11">
    <name type="scientific">Parasponia andersonii</name>
    <name type="common">Sponia andersonii</name>
    <dbReference type="NCBI Taxonomy" id="3476"/>
    <lineage>
        <taxon>Eukaryota</taxon>
        <taxon>Viridiplantae</taxon>
        <taxon>Streptophyta</taxon>
        <taxon>Embryophyta</taxon>
        <taxon>Tracheophyta</taxon>
        <taxon>Spermatophyta</taxon>
        <taxon>Magnoliopsida</taxon>
        <taxon>eudicotyledons</taxon>
        <taxon>Gunneridae</taxon>
        <taxon>Pentapetalae</taxon>
        <taxon>rosids</taxon>
        <taxon>fabids</taxon>
        <taxon>Rosales</taxon>
        <taxon>Cannabaceae</taxon>
        <taxon>Parasponia</taxon>
    </lineage>
</organism>
<keyword evidence="3" id="KW-0805">Transcription regulation</keyword>
<evidence type="ECO:0000256" key="2">
    <source>
        <dbReference type="ARBA" id="ARBA00022737"/>
    </source>
</evidence>
<keyword evidence="4" id="KW-0238">DNA-binding</keyword>
<name>A0A2P5AGF6_PARAD</name>
<keyword evidence="11" id="KW-1185">Reference proteome</keyword>
<evidence type="ECO:0000313" key="11">
    <source>
        <dbReference type="Proteomes" id="UP000237105"/>
    </source>
</evidence>
<feature type="compositionally biased region" description="Low complexity" evidence="7">
    <location>
        <begin position="133"/>
        <end position="184"/>
    </location>
</feature>
<dbReference type="GO" id="GO:0005634">
    <property type="term" value="C:nucleus"/>
    <property type="evidence" value="ECO:0007669"/>
    <property type="project" value="UniProtKB-SubCell"/>
</dbReference>
<dbReference type="PROSITE" id="PS50090">
    <property type="entry name" value="MYB_LIKE"/>
    <property type="match status" value="2"/>
</dbReference>
<feature type="region of interest" description="Disordered" evidence="7">
    <location>
        <begin position="125"/>
        <end position="185"/>
    </location>
</feature>
<dbReference type="InterPro" id="IPR001005">
    <property type="entry name" value="SANT/Myb"/>
</dbReference>
<dbReference type="GO" id="GO:0000976">
    <property type="term" value="F:transcription cis-regulatory region binding"/>
    <property type="evidence" value="ECO:0007669"/>
    <property type="project" value="UniProtKB-ARBA"/>
</dbReference>
<feature type="domain" description="Myb-like" evidence="8">
    <location>
        <begin position="9"/>
        <end position="61"/>
    </location>
</feature>